<accession>A0ABQ5CRL3</accession>
<sequence>MDPCVGTWIYNKVIEMYIEHGETKVESYYLPTFNEKLQIRDLNNNDEVVELDKELLVVPHTRKRKFLGMLKCIKTLALEWLTNDQVRQHSGLGGVENDLGGDQNDLGGDQNDDGSDKITISGDDNFGSGYENARSGDENDARGDDNAASGDKND</sequence>
<reference evidence="2" key="2">
    <citation type="submission" date="2022-01" db="EMBL/GenBank/DDBJ databases">
        <authorList>
            <person name="Yamashiro T."/>
            <person name="Shiraishi A."/>
            <person name="Satake H."/>
            <person name="Nakayama K."/>
        </authorList>
    </citation>
    <scope>NUCLEOTIDE SEQUENCE</scope>
</reference>
<evidence type="ECO:0000256" key="1">
    <source>
        <dbReference type="SAM" id="MobiDB-lite"/>
    </source>
</evidence>
<gene>
    <name evidence="2" type="ORF">Tco_0908833</name>
</gene>
<protein>
    <submittedName>
        <fullName evidence="2">Uncharacterized protein</fullName>
    </submittedName>
</protein>
<evidence type="ECO:0000313" key="3">
    <source>
        <dbReference type="Proteomes" id="UP001151760"/>
    </source>
</evidence>
<proteinExistence type="predicted"/>
<feature type="compositionally biased region" description="Low complexity" evidence="1">
    <location>
        <begin position="97"/>
        <end position="109"/>
    </location>
</feature>
<feature type="region of interest" description="Disordered" evidence="1">
    <location>
        <begin position="89"/>
        <end position="154"/>
    </location>
</feature>
<feature type="compositionally biased region" description="Basic and acidic residues" evidence="1">
    <location>
        <begin position="134"/>
        <end position="154"/>
    </location>
</feature>
<reference evidence="2" key="1">
    <citation type="journal article" date="2022" name="Int. J. Mol. Sci.">
        <title>Draft Genome of Tanacetum Coccineum: Genomic Comparison of Closely Related Tanacetum-Family Plants.</title>
        <authorList>
            <person name="Yamashiro T."/>
            <person name="Shiraishi A."/>
            <person name="Nakayama K."/>
            <person name="Satake H."/>
        </authorList>
    </citation>
    <scope>NUCLEOTIDE SEQUENCE</scope>
</reference>
<dbReference type="EMBL" id="BQNB010014469">
    <property type="protein sequence ID" value="GJT28558.1"/>
    <property type="molecule type" value="Genomic_DNA"/>
</dbReference>
<comment type="caution">
    <text evidence="2">The sequence shown here is derived from an EMBL/GenBank/DDBJ whole genome shotgun (WGS) entry which is preliminary data.</text>
</comment>
<evidence type="ECO:0000313" key="2">
    <source>
        <dbReference type="EMBL" id="GJT28558.1"/>
    </source>
</evidence>
<keyword evidence="3" id="KW-1185">Reference proteome</keyword>
<name>A0ABQ5CRL3_9ASTR</name>
<organism evidence="2 3">
    <name type="scientific">Tanacetum coccineum</name>
    <dbReference type="NCBI Taxonomy" id="301880"/>
    <lineage>
        <taxon>Eukaryota</taxon>
        <taxon>Viridiplantae</taxon>
        <taxon>Streptophyta</taxon>
        <taxon>Embryophyta</taxon>
        <taxon>Tracheophyta</taxon>
        <taxon>Spermatophyta</taxon>
        <taxon>Magnoliopsida</taxon>
        <taxon>eudicotyledons</taxon>
        <taxon>Gunneridae</taxon>
        <taxon>Pentapetalae</taxon>
        <taxon>asterids</taxon>
        <taxon>campanulids</taxon>
        <taxon>Asterales</taxon>
        <taxon>Asteraceae</taxon>
        <taxon>Asteroideae</taxon>
        <taxon>Anthemideae</taxon>
        <taxon>Anthemidinae</taxon>
        <taxon>Tanacetum</taxon>
    </lineage>
</organism>
<dbReference type="Proteomes" id="UP001151760">
    <property type="component" value="Unassembled WGS sequence"/>
</dbReference>